<evidence type="ECO:0000313" key="4">
    <source>
        <dbReference type="Proteomes" id="UP000002668"/>
    </source>
</evidence>
<dbReference type="EMBL" id="FP929127">
    <property type="protein sequence ID" value="CBX95675.1"/>
    <property type="molecule type" value="Genomic_DNA"/>
</dbReference>
<name>E4ZVP9_LEPMJ</name>
<keyword evidence="4" id="KW-1185">Reference proteome</keyword>
<protein>
    <submittedName>
        <fullName evidence="3">Predicted protein</fullName>
    </submittedName>
</protein>
<evidence type="ECO:0000259" key="2">
    <source>
        <dbReference type="Pfam" id="PF11160"/>
    </source>
</evidence>
<organism evidence="4">
    <name type="scientific">Leptosphaeria maculans (strain JN3 / isolate v23.1.3 / race Av1-4-5-6-7-8)</name>
    <name type="common">Blackleg fungus</name>
    <name type="synonym">Phoma lingam</name>
    <dbReference type="NCBI Taxonomy" id="985895"/>
    <lineage>
        <taxon>Eukaryota</taxon>
        <taxon>Fungi</taxon>
        <taxon>Dikarya</taxon>
        <taxon>Ascomycota</taxon>
        <taxon>Pezizomycotina</taxon>
        <taxon>Dothideomycetes</taxon>
        <taxon>Pleosporomycetidae</taxon>
        <taxon>Pleosporales</taxon>
        <taxon>Pleosporineae</taxon>
        <taxon>Leptosphaeriaceae</taxon>
        <taxon>Plenodomus</taxon>
        <taxon>Plenodomus lingam/Leptosphaeria maculans species complex</taxon>
    </lineage>
</organism>
<feature type="compositionally biased region" description="Polar residues" evidence="1">
    <location>
        <begin position="135"/>
        <end position="151"/>
    </location>
</feature>
<gene>
    <name evidence="3" type="ORF">LEMA_P028270.1</name>
</gene>
<dbReference type="Proteomes" id="UP000002668">
    <property type="component" value="Genome"/>
</dbReference>
<feature type="region of interest" description="Disordered" evidence="1">
    <location>
        <begin position="102"/>
        <end position="159"/>
    </location>
</feature>
<dbReference type="eggNOG" id="ENOG502SP6A">
    <property type="taxonomic scope" value="Eukaryota"/>
</dbReference>
<evidence type="ECO:0000256" key="1">
    <source>
        <dbReference type="SAM" id="MobiDB-lite"/>
    </source>
</evidence>
<dbReference type="VEuPathDB" id="FungiDB:LEMA_P028270.1"/>
<feature type="domain" description="Hypervirulence associated protein TUDOR" evidence="2">
    <location>
        <begin position="160"/>
        <end position="218"/>
    </location>
</feature>
<sequence length="221" mass="24667">MFRVVCRPVRKSFAFAFAIRCRLAHHSDHTYPASLCAARPAERSLSSKMSARQYAKSAAAHGAYHNNGRKDATDCTSYWDDPESMERNREEYKKFLVKNRKALQTSQDEQHSDVSGGQKRAGDQHSSHPGRPSKKQTSIDGKQNKPSSAAGSITRVPKKGQSAQWYALPGWIDGEVVEVLYEQQEVDGKKVKASREDPRIVLKSAASGRICVHKPEAVHFD</sequence>
<dbReference type="InParanoid" id="E4ZVP9"/>
<proteinExistence type="predicted"/>
<dbReference type="HOGENOM" id="CLU_1250868_0_0_1"/>
<dbReference type="InterPro" id="IPR021331">
    <property type="entry name" value="Hva1_TUDOR"/>
</dbReference>
<dbReference type="STRING" id="985895.E4ZVP9"/>
<dbReference type="OMA" id="HWEDEEH"/>
<accession>E4ZVP9</accession>
<dbReference type="AlphaFoldDB" id="E4ZVP9"/>
<dbReference type="GeneID" id="13288225"/>
<dbReference type="Pfam" id="PF11160">
    <property type="entry name" value="Hva1_TUDOR"/>
    <property type="match status" value="1"/>
</dbReference>
<reference evidence="4" key="1">
    <citation type="journal article" date="2011" name="Nat. Commun.">
        <title>Effector diversification within compartments of the Leptosphaeria maculans genome affected by Repeat-Induced Point mutations.</title>
        <authorList>
            <person name="Rouxel T."/>
            <person name="Grandaubert J."/>
            <person name="Hane J.K."/>
            <person name="Hoede C."/>
            <person name="van de Wouw A.P."/>
            <person name="Couloux A."/>
            <person name="Dominguez V."/>
            <person name="Anthouard V."/>
            <person name="Bally P."/>
            <person name="Bourras S."/>
            <person name="Cozijnsen A.J."/>
            <person name="Ciuffetti L.M."/>
            <person name="Degrave A."/>
            <person name="Dilmaghani A."/>
            <person name="Duret L."/>
            <person name="Fudal I."/>
            <person name="Goodwin S.B."/>
            <person name="Gout L."/>
            <person name="Glaser N."/>
            <person name="Linglin J."/>
            <person name="Kema G.H.J."/>
            <person name="Lapalu N."/>
            <person name="Lawrence C.B."/>
            <person name="May K."/>
            <person name="Meyer M."/>
            <person name="Ollivier B."/>
            <person name="Poulain J."/>
            <person name="Schoch C.L."/>
            <person name="Simon A."/>
            <person name="Spatafora J.W."/>
            <person name="Stachowiak A."/>
            <person name="Turgeon B.G."/>
            <person name="Tyler B.M."/>
            <person name="Vincent D."/>
            <person name="Weissenbach J."/>
            <person name="Amselem J."/>
            <person name="Quesneville H."/>
            <person name="Oliver R.P."/>
            <person name="Wincker P."/>
            <person name="Balesdent M.-H."/>
            <person name="Howlett B.J."/>
        </authorList>
    </citation>
    <scope>NUCLEOTIDE SEQUENCE [LARGE SCALE GENOMIC DNA]</scope>
    <source>
        <strain evidence="4">JN3 / isolate v23.1.3 / race Av1-4-5-6-7-8</strain>
    </source>
</reference>
<dbReference type="OrthoDB" id="3360421at2759"/>
<evidence type="ECO:0000313" key="3">
    <source>
        <dbReference type="EMBL" id="CBX95675.1"/>
    </source>
</evidence>